<dbReference type="InterPro" id="IPR044922">
    <property type="entry name" value="DUF2063_N_sf"/>
</dbReference>
<dbReference type="AlphaFoldDB" id="A0A940YJT3"/>
<reference evidence="2" key="1">
    <citation type="submission" date="2021-04" db="EMBL/GenBank/DDBJ databases">
        <title>The genome sequence of Ideonella sp. 4Y11.</title>
        <authorList>
            <person name="Liu Y."/>
        </authorList>
    </citation>
    <scope>NUCLEOTIDE SEQUENCE</scope>
    <source>
        <strain evidence="2">4Y11</strain>
    </source>
</reference>
<keyword evidence="2" id="KW-0238">DNA-binding</keyword>
<dbReference type="Pfam" id="PF09836">
    <property type="entry name" value="DUF2063"/>
    <property type="match status" value="1"/>
</dbReference>
<gene>
    <name evidence="2" type="ORF">KAK06_01175</name>
</gene>
<feature type="domain" description="Putative DNA-binding" evidence="1">
    <location>
        <begin position="12"/>
        <end position="102"/>
    </location>
</feature>
<evidence type="ECO:0000259" key="1">
    <source>
        <dbReference type="Pfam" id="PF09836"/>
    </source>
</evidence>
<dbReference type="RefSeq" id="WP_210799855.1">
    <property type="nucleotide sequence ID" value="NZ_JAGQDE010000001.1"/>
</dbReference>
<keyword evidence="3" id="KW-1185">Reference proteome</keyword>
<evidence type="ECO:0000313" key="3">
    <source>
        <dbReference type="Proteomes" id="UP000678374"/>
    </source>
</evidence>
<dbReference type="Proteomes" id="UP000678374">
    <property type="component" value="Unassembled WGS sequence"/>
</dbReference>
<accession>A0A940YJT3</accession>
<organism evidence="2 3">
    <name type="scientific">Ideonella aquatica</name>
    <dbReference type="NCBI Taxonomy" id="2824119"/>
    <lineage>
        <taxon>Bacteria</taxon>
        <taxon>Pseudomonadati</taxon>
        <taxon>Pseudomonadota</taxon>
        <taxon>Betaproteobacteria</taxon>
        <taxon>Burkholderiales</taxon>
        <taxon>Sphaerotilaceae</taxon>
        <taxon>Ideonella</taxon>
    </lineage>
</organism>
<evidence type="ECO:0000313" key="2">
    <source>
        <dbReference type="EMBL" id="MBQ0957556.1"/>
    </source>
</evidence>
<sequence length="257" mass="28027">MTVVTAPSSETLQRAFAHGLTSDDPRPALAVLRPLGGRAPQLGIYRHAYRARLSAALRDNHPVLHRVLGDEAFDALATDYLATHPSQRASIRWFGDRLADFIASSDRPHAAALADLARFEWTMGQVLDDPDAPVLDAAALRSQPPEAWAAWPLRLHPAVRLLRLDWDITPLWQALHADDQAQTELPTAHCHPVLVWRQGLARHWRVVGDDEATLLQAVAGGTDIGTLCQVAAARCGDAAPAEVVAHLHQWLADGVLT</sequence>
<dbReference type="Gene3D" id="1.10.150.690">
    <property type="entry name" value="DUF2063"/>
    <property type="match status" value="1"/>
</dbReference>
<comment type="caution">
    <text evidence="2">The sequence shown here is derived from an EMBL/GenBank/DDBJ whole genome shotgun (WGS) entry which is preliminary data.</text>
</comment>
<name>A0A940YJT3_9BURK</name>
<protein>
    <submittedName>
        <fullName evidence="2">DNA-binding domain-containing protein</fullName>
    </submittedName>
</protein>
<dbReference type="GO" id="GO:0003677">
    <property type="term" value="F:DNA binding"/>
    <property type="evidence" value="ECO:0007669"/>
    <property type="project" value="UniProtKB-KW"/>
</dbReference>
<proteinExistence type="predicted"/>
<dbReference type="InterPro" id="IPR018640">
    <property type="entry name" value="DUF2063"/>
</dbReference>
<dbReference type="EMBL" id="JAGQDE010000001">
    <property type="protein sequence ID" value="MBQ0957556.1"/>
    <property type="molecule type" value="Genomic_DNA"/>
</dbReference>